<name>A0A553QRD8_9TELE</name>
<reference evidence="1 2" key="1">
    <citation type="journal article" date="2019" name="Sci. Data">
        <title>Hybrid genome assembly and annotation of Danionella translucida.</title>
        <authorList>
            <person name="Kadobianskyi M."/>
            <person name="Schulze L."/>
            <person name="Schuelke M."/>
            <person name="Judkewitz B."/>
        </authorList>
    </citation>
    <scope>NUCLEOTIDE SEQUENCE [LARGE SCALE GENOMIC DNA]</scope>
    <source>
        <strain evidence="1 2">Bolton</strain>
    </source>
</reference>
<dbReference type="AlphaFoldDB" id="A0A553QRD8"/>
<comment type="caution">
    <text evidence="1">The sequence shown here is derived from an EMBL/GenBank/DDBJ whole genome shotgun (WGS) entry which is preliminary data.</text>
</comment>
<sequence>MSEKSLFVKPFSLHLFSYLSSLDLPLSSQNSSCSSELSLIYSEFVGKGCIGYEDTDISRPLGTTPSVIALEPTLASHIPHVSE</sequence>
<dbReference type="EMBL" id="SRMA01025608">
    <property type="protein sequence ID" value="TRY92551.1"/>
    <property type="molecule type" value="Genomic_DNA"/>
</dbReference>
<gene>
    <name evidence="1" type="ORF">DNTS_029825</name>
</gene>
<protein>
    <submittedName>
        <fullName evidence="1">Uncharacterized protein</fullName>
    </submittedName>
</protein>
<dbReference type="Proteomes" id="UP000316079">
    <property type="component" value="Unassembled WGS sequence"/>
</dbReference>
<accession>A0A553QRD8</accession>
<evidence type="ECO:0000313" key="2">
    <source>
        <dbReference type="Proteomes" id="UP000316079"/>
    </source>
</evidence>
<keyword evidence="2" id="KW-1185">Reference proteome</keyword>
<proteinExistence type="predicted"/>
<organism evidence="1 2">
    <name type="scientific">Danionella cerebrum</name>
    <dbReference type="NCBI Taxonomy" id="2873325"/>
    <lineage>
        <taxon>Eukaryota</taxon>
        <taxon>Metazoa</taxon>
        <taxon>Chordata</taxon>
        <taxon>Craniata</taxon>
        <taxon>Vertebrata</taxon>
        <taxon>Euteleostomi</taxon>
        <taxon>Actinopterygii</taxon>
        <taxon>Neopterygii</taxon>
        <taxon>Teleostei</taxon>
        <taxon>Ostariophysi</taxon>
        <taxon>Cypriniformes</taxon>
        <taxon>Danionidae</taxon>
        <taxon>Danioninae</taxon>
        <taxon>Danionella</taxon>
    </lineage>
</organism>
<evidence type="ECO:0000313" key="1">
    <source>
        <dbReference type="EMBL" id="TRY92551.1"/>
    </source>
</evidence>